<sequence length="103" mass="11267">MSGEIEFPSASTAGGHTPINQPSNPALINLAATRNEPVGTVRYHIPTVYRREVTIFAIVFRLVCERSGGAFPPPSPQSPIISLLSPSDILFLPKRPVTQRRLF</sequence>
<protein>
    <submittedName>
        <fullName evidence="2">Uncharacterized protein</fullName>
    </submittedName>
</protein>
<evidence type="ECO:0000313" key="3">
    <source>
        <dbReference type="Proteomes" id="UP000299102"/>
    </source>
</evidence>
<reference evidence="2 3" key="1">
    <citation type="journal article" date="2019" name="Commun. Biol.">
        <title>The bagworm genome reveals a unique fibroin gene that provides high tensile strength.</title>
        <authorList>
            <person name="Kono N."/>
            <person name="Nakamura H."/>
            <person name="Ohtoshi R."/>
            <person name="Tomita M."/>
            <person name="Numata K."/>
            <person name="Arakawa K."/>
        </authorList>
    </citation>
    <scope>NUCLEOTIDE SEQUENCE [LARGE SCALE GENOMIC DNA]</scope>
</reference>
<dbReference type="EMBL" id="BGZK01001133">
    <property type="protein sequence ID" value="GBP72116.1"/>
    <property type="molecule type" value="Genomic_DNA"/>
</dbReference>
<proteinExistence type="predicted"/>
<name>A0A4C1Y847_EUMVA</name>
<feature type="compositionally biased region" description="Polar residues" evidence="1">
    <location>
        <begin position="9"/>
        <end position="25"/>
    </location>
</feature>
<comment type="caution">
    <text evidence="2">The sequence shown here is derived from an EMBL/GenBank/DDBJ whole genome shotgun (WGS) entry which is preliminary data.</text>
</comment>
<dbReference type="AlphaFoldDB" id="A0A4C1Y847"/>
<evidence type="ECO:0000313" key="2">
    <source>
        <dbReference type="EMBL" id="GBP72116.1"/>
    </source>
</evidence>
<accession>A0A4C1Y847</accession>
<keyword evidence="3" id="KW-1185">Reference proteome</keyword>
<feature type="region of interest" description="Disordered" evidence="1">
    <location>
        <begin position="1"/>
        <end position="25"/>
    </location>
</feature>
<dbReference type="Proteomes" id="UP000299102">
    <property type="component" value="Unassembled WGS sequence"/>
</dbReference>
<gene>
    <name evidence="2" type="ORF">EVAR_55159_1</name>
</gene>
<evidence type="ECO:0000256" key="1">
    <source>
        <dbReference type="SAM" id="MobiDB-lite"/>
    </source>
</evidence>
<organism evidence="2 3">
    <name type="scientific">Eumeta variegata</name>
    <name type="common">Bagworm moth</name>
    <name type="synonym">Eumeta japonica</name>
    <dbReference type="NCBI Taxonomy" id="151549"/>
    <lineage>
        <taxon>Eukaryota</taxon>
        <taxon>Metazoa</taxon>
        <taxon>Ecdysozoa</taxon>
        <taxon>Arthropoda</taxon>
        <taxon>Hexapoda</taxon>
        <taxon>Insecta</taxon>
        <taxon>Pterygota</taxon>
        <taxon>Neoptera</taxon>
        <taxon>Endopterygota</taxon>
        <taxon>Lepidoptera</taxon>
        <taxon>Glossata</taxon>
        <taxon>Ditrysia</taxon>
        <taxon>Tineoidea</taxon>
        <taxon>Psychidae</taxon>
        <taxon>Oiketicinae</taxon>
        <taxon>Eumeta</taxon>
    </lineage>
</organism>